<sequence length="257" mass="29078">MKTKSLGFIGGGRITRIFLQAFVNKKAIFESISVFDSNPETLQELKQKFPFIQVLASAPDAAKKDVVFLALHPPVIMEMLEKIKAEITDQTLFISLAPKITIAKMAAVLPSNQIVRLIPNATSVINHGYNPVSFAPEMSEIQKWYILEMLNLLGYTFEAAEEKLEAYALLSAMLPTYFWFQWHELEKIGAQMGLSEAECRESIYETLNASLNTMYHAGMKPEEVMNLIPVKPIGENEDQIKEIYQEKLTGLYQKIKP</sequence>
<evidence type="ECO:0000256" key="2">
    <source>
        <dbReference type="ARBA" id="ARBA00022857"/>
    </source>
</evidence>
<dbReference type="SUPFAM" id="SSF51735">
    <property type="entry name" value="NAD(P)-binding Rossmann-fold domains"/>
    <property type="match status" value="1"/>
</dbReference>
<proteinExistence type="inferred from homology"/>
<reference evidence="6" key="1">
    <citation type="journal article" date="2020" name="Int. J. Syst. Evol. Microbiol.">
        <title>Aquipluma nitroreducens gen. nov. sp. nov., a novel facultatively anaerobic bacterium isolated from a freshwater lake.</title>
        <authorList>
            <person name="Watanabe M."/>
            <person name="Kojima H."/>
            <person name="Fukui M."/>
        </authorList>
    </citation>
    <scope>NUCLEOTIDE SEQUENCE</scope>
    <source>
        <strain evidence="6">MeG22</strain>
    </source>
</reference>
<dbReference type="EMBL" id="AP018694">
    <property type="protein sequence ID" value="BBE16815.1"/>
    <property type="molecule type" value="Genomic_DNA"/>
</dbReference>
<dbReference type="Proteomes" id="UP001193389">
    <property type="component" value="Chromosome"/>
</dbReference>
<dbReference type="GO" id="GO:0055129">
    <property type="term" value="P:L-proline biosynthetic process"/>
    <property type="evidence" value="ECO:0007669"/>
    <property type="project" value="TreeGrafter"/>
</dbReference>
<evidence type="ECO:0000256" key="3">
    <source>
        <dbReference type="ARBA" id="ARBA00023002"/>
    </source>
</evidence>
<dbReference type="RefSeq" id="WP_318349855.1">
    <property type="nucleotide sequence ID" value="NZ_AP018694.1"/>
</dbReference>
<keyword evidence="3" id="KW-0560">Oxidoreductase</keyword>
<dbReference type="KEGG" id="anf:AQPE_0962"/>
<keyword evidence="2 4" id="KW-0521">NADP</keyword>
<protein>
    <submittedName>
        <fullName evidence="6">Pyrroline-5-carboxylate reductase</fullName>
    </submittedName>
</protein>
<feature type="domain" description="Pyrroline-5-carboxylate reductase catalytic N-terminal" evidence="5">
    <location>
        <begin position="6"/>
        <end position="97"/>
    </location>
</feature>
<dbReference type="PIRSF" id="PIRSF000193">
    <property type="entry name" value="Pyrrol-5-carb_rd"/>
    <property type="match status" value="1"/>
</dbReference>
<evidence type="ECO:0000313" key="7">
    <source>
        <dbReference type="Proteomes" id="UP001193389"/>
    </source>
</evidence>
<dbReference type="PANTHER" id="PTHR11645:SF0">
    <property type="entry name" value="PYRROLINE-5-CARBOXYLATE REDUCTASE 3"/>
    <property type="match status" value="1"/>
</dbReference>
<dbReference type="Pfam" id="PF03807">
    <property type="entry name" value="F420_oxidored"/>
    <property type="match status" value="1"/>
</dbReference>
<feature type="binding site" evidence="4">
    <location>
        <begin position="70"/>
        <end position="73"/>
    </location>
    <ligand>
        <name>NADP(+)</name>
        <dbReference type="ChEBI" id="CHEBI:58349"/>
    </ligand>
</feature>
<name>A0A5K7S5Q3_9BACT</name>
<dbReference type="InterPro" id="IPR000304">
    <property type="entry name" value="Pyrroline-COOH_reductase"/>
</dbReference>
<evidence type="ECO:0000259" key="5">
    <source>
        <dbReference type="Pfam" id="PF03807"/>
    </source>
</evidence>
<evidence type="ECO:0000256" key="4">
    <source>
        <dbReference type="PIRSR" id="PIRSR000193-1"/>
    </source>
</evidence>
<dbReference type="GO" id="GO:0004735">
    <property type="term" value="F:pyrroline-5-carboxylate reductase activity"/>
    <property type="evidence" value="ECO:0007669"/>
    <property type="project" value="InterPro"/>
</dbReference>
<dbReference type="Gene3D" id="3.40.50.720">
    <property type="entry name" value="NAD(P)-binding Rossmann-like Domain"/>
    <property type="match status" value="1"/>
</dbReference>
<dbReference type="PANTHER" id="PTHR11645">
    <property type="entry name" value="PYRROLINE-5-CARBOXYLATE REDUCTASE"/>
    <property type="match status" value="1"/>
</dbReference>
<dbReference type="InterPro" id="IPR028939">
    <property type="entry name" value="P5C_Rdtase_cat_N"/>
</dbReference>
<keyword evidence="7" id="KW-1185">Reference proteome</keyword>
<evidence type="ECO:0000256" key="1">
    <source>
        <dbReference type="ARBA" id="ARBA00005525"/>
    </source>
</evidence>
<organism evidence="6 7">
    <name type="scientific">Aquipluma nitroreducens</name>
    <dbReference type="NCBI Taxonomy" id="2010828"/>
    <lineage>
        <taxon>Bacteria</taxon>
        <taxon>Pseudomonadati</taxon>
        <taxon>Bacteroidota</taxon>
        <taxon>Bacteroidia</taxon>
        <taxon>Marinilabiliales</taxon>
        <taxon>Prolixibacteraceae</taxon>
        <taxon>Aquipluma</taxon>
    </lineage>
</organism>
<dbReference type="AlphaFoldDB" id="A0A5K7S5Q3"/>
<accession>A0A5K7S5Q3</accession>
<gene>
    <name evidence="6" type="ORF">AQPE_0962</name>
</gene>
<evidence type="ECO:0000313" key="6">
    <source>
        <dbReference type="EMBL" id="BBE16815.1"/>
    </source>
</evidence>
<dbReference type="InterPro" id="IPR036291">
    <property type="entry name" value="NAD(P)-bd_dom_sf"/>
</dbReference>
<comment type="similarity">
    <text evidence="1">Belongs to the pyrroline-5-carboxylate reductase family.</text>
</comment>